<dbReference type="InterPro" id="IPR007717">
    <property type="entry name" value="NPL4_C"/>
</dbReference>
<dbReference type="AlphaFoldDB" id="A0A7D9E585"/>
<feature type="compositionally biased region" description="Polar residues" evidence="7">
    <location>
        <begin position="96"/>
        <end position="115"/>
    </location>
</feature>
<dbReference type="InterPro" id="IPR001876">
    <property type="entry name" value="Znf_RanBP2"/>
</dbReference>
<dbReference type="CDD" id="cd08061">
    <property type="entry name" value="MPN_NPL4"/>
    <property type="match status" value="1"/>
</dbReference>
<dbReference type="SUPFAM" id="SSF90209">
    <property type="entry name" value="Ran binding protein zinc finger-like"/>
    <property type="match status" value="1"/>
</dbReference>
<dbReference type="PROSITE" id="PS01358">
    <property type="entry name" value="ZF_RANBP2_1"/>
    <property type="match status" value="1"/>
</dbReference>
<name>A0A7D9E585_PARCT</name>
<dbReference type="InterPro" id="IPR024682">
    <property type="entry name" value="Npl4_Ub-like_dom"/>
</dbReference>
<dbReference type="OrthoDB" id="10251089at2759"/>
<dbReference type="InterPro" id="IPR029071">
    <property type="entry name" value="Ubiquitin-like_domsf"/>
</dbReference>
<evidence type="ECO:0000256" key="3">
    <source>
        <dbReference type="ARBA" id="ARBA00022771"/>
    </source>
</evidence>
<dbReference type="Gene3D" id="3.10.20.90">
    <property type="entry name" value="Phosphatidylinositol 3-kinase Catalytic Subunit, Chain A, domain 1"/>
    <property type="match status" value="1"/>
</dbReference>
<dbReference type="GO" id="GO:0005634">
    <property type="term" value="C:nucleus"/>
    <property type="evidence" value="ECO:0007669"/>
    <property type="project" value="TreeGrafter"/>
</dbReference>
<organism evidence="8 9">
    <name type="scientific">Paramuricea clavata</name>
    <name type="common">Red gorgonian</name>
    <name type="synonym">Violescent sea-whip</name>
    <dbReference type="NCBI Taxonomy" id="317549"/>
    <lineage>
        <taxon>Eukaryota</taxon>
        <taxon>Metazoa</taxon>
        <taxon>Cnidaria</taxon>
        <taxon>Anthozoa</taxon>
        <taxon>Octocorallia</taxon>
        <taxon>Malacalcyonacea</taxon>
        <taxon>Plexauridae</taxon>
        <taxon>Paramuricea</taxon>
    </lineage>
</organism>
<gene>
    <name evidence="8" type="ORF">PACLA_8A022502</name>
</gene>
<evidence type="ECO:0000256" key="2">
    <source>
        <dbReference type="ARBA" id="ARBA00022723"/>
    </source>
</evidence>
<dbReference type="FunFam" id="3.40.140.10:FF:000012">
    <property type="entry name" value="nuclear protein localization protein 4 homolog"/>
    <property type="match status" value="1"/>
</dbReference>
<evidence type="ECO:0000256" key="6">
    <source>
        <dbReference type="ARBA" id="ARBA00074519"/>
    </source>
</evidence>
<keyword evidence="3" id="KW-0863">Zinc-finger</keyword>
<dbReference type="PANTHER" id="PTHR12710:SF0">
    <property type="entry name" value="NUCLEAR PROTEIN LOCALIZATION PROTEIN 4 HOMOLOG"/>
    <property type="match status" value="1"/>
</dbReference>
<evidence type="ECO:0000313" key="9">
    <source>
        <dbReference type="Proteomes" id="UP001152795"/>
    </source>
</evidence>
<dbReference type="SMART" id="SM00547">
    <property type="entry name" value="ZnF_RBZ"/>
    <property type="match status" value="1"/>
</dbReference>
<keyword evidence="4" id="KW-0862">Zinc</keyword>
<sequence>MSKPIVVRVQSRHGTKRISTSTNESVKKFLEKIEQEFKLPSRSWNVYQERNNTKKISKTSRQFLKSLNIRHGDMVYLVDAAPTDNGVDGMGDETMDSMQPETSQNGPSTSTNDVPNSAVEDPIDIFLAKQDGLIHRDKDPQLCHHGPKSKCVHCFPLEPYDETYLKNREPPIKHVSFHAYMKKLTQGHTKGKFAVLEDITCKIKPGCKEHPPWPDGICTKCQPSAITLKRQDYRHVDNIMFENPFLVERFLNYWRKTGKQRMGYLYGRYEHHKDVPLGIRAVVSAIYEPPQISGDESLQLLDDPRATYVDEVANKVGVQKIGWILTDLVAEDLKLGTVRHLRHRDTYYVSAEECIMAADFQNRHPSVCKLSPTNKFGSKFVTVIVTGHSEKQISFDGWQVSNQCMALVQDDILVPTKDEPGLGYVRESSSKQYVPDVFYTDKDSYGNEVTLLARPMPIEYVLIEVPAAFPKDHQYTFPGGNGDPFPIANREELGEIQDFHSFAQYVNRQPRSNFLNALSDLHLLIFMATSDMLPLKRSLNMLFEAIKASDEDKVWEWGKNEEWATVEEMIKSQDGGEFMTLPGPQQETKVATQWTCNHCTFINESASNSCEMCGLPHS</sequence>
<dbReference type="Pfam" id="PF11543">
    <property type="entry name" value="UN_NPL4"/>
    <property type="match status" value="1"/>
</dbReference>
<dbReference type="GO" id="GO:0043130">
    <property type="term" value="F:ubiquitin binding"/>
    <property type="evidence" value="ECO:0007669"/>
    <property type="project" value="TreeGrafter"/>
</dbReference>
<dbReference type="Gene3D" id="2.30.30.380">
    <property type="entry name" value="Zn-finger domain of Sec23/24"/>
    <property type="match status" value="1"/>
</dbReference>
<evidence type="ECO:0000256" key="7">
    <source>
        <dbReference type="SAM" id="MobiDB-lite"/>
    </source>
</evidence>
<dbReference type="Proteomes" id="UP001152795">
    <property type="component" value="Unassembled WGS sequence"/>
</dbReference>
<evidence type="ECO:0000256" key="5">
    <source>
        <dbReference type="ARBA" id="ARBA00060618"/>
    </source>
</evidence>
<evidence type="ECO:0000313" key="8">
    <source>
        <dbReference type="EMBL" id="CAB4000892.1"/>
    </source>
</evidence>
<dbReference type="InterPro" id="IPR016563">
    <property type="entry name" value="Npl4"/>
</dbReference>
<keyword evidence="2" id="KW-0479">Metal-binding</keyword>
<dbReference type="PROSITE" id="PS50199">
    <property type="entry name" value="ZF_RANBP2_2"/>
    <property type="match status" value="1"/>
</dbReference>
<protein>
    <recommendedName>
        <fullName evidence="6">Nuclear protein localization protein 4 homolog</fullName>
    </recommendedName>
</protein>
<dbReference type="GO" id="GO:0006511">
    <property type="term" value="P:ubiquitin-dependent protein catabolic process"/>
    <property type="evidence" value="ECO:0007669"/>
    <property type="project" value="InterPro"/>
</dbReference>
<dbReference type="PIRSF" id="PIRSF010052">
    <property type="entry name" value="Polyub_prc_Npl4"/>
    <property type="match status" value="1"/>
</dbReference>
<dbReference type="InterPro" id="IPR036443">
    <property type="entry name" value="Znf_RanBP2_sf"/>
</dbReference>
<dbReference type="InterPro" id="IPR007716">
    <property type="entry name" value="NPL4_Zn-bd_put"/>
</dbReference>
<evidence type="ECO:0000256" key="1">
    <source>
        <dbReference type="ARBA" id="ARBA00011025"/>
    </source>
</evidence>
<reference evidence="8" key="1">
    <citation type="submission" date="2020-04" db="EMBL/GenBank/DDBJ databases">
        <authorList>
            <person name="Alioto T."/>
            <person name="Alioto T."/>
            <person name="Gomez Garrido J."/>
        </authorList>
    </citation>
    <scope>NUCLEOTIDE SEQUENCE</scope>
    <source>
        <strain evidence="8">A484AB</strain>
    </source>
</reference>
<dbReference type="EMBL" id="CACRXK020003953">
    <property type="protein sequence ID" value="CAB4000892.1"/>
    <property type="molecule type" value="Genomic_DNA"/>
</dbReference>
<accession>A0A7D9E585</accession>
<dbReference type="Pfam" id="PF05020">
    <property type="entry name" value="zf-NPL4"/>
    <property type="match status" value="1"/>
</dbReference>
<comment type="pathway">
    <text evidence="5">Protein degradation; proteasomal ubiquitin-dependent pathway.</text>
</comment>
<dbReference type="InterPro" id="IPR037518">
    <property type="entry name" value="MPN"/>
</dbReference>
<dbReference type="Pfam" id="PF05021">
    <property type="entry name" value="NPL4"/>
    <property type="match status" value="1"/>
</dbReference>
<comment type="similarity">
    <text evidence="1">Belongs to the NPL4 family.</text>
</comment>
<evidence type="ECO:0000256" key="4">
    <source>
        <dbReference type="ARBA" id="ARBA00022833"/>
    </source>
</evidence>
<dbReference type="GO" id="GO:0008270">
    <property type="term" value="F:zinc ion binding"/>
    <property type="evidence" value="ECO:0007669"/>
    <property type="project" value="UniProtKB-KW"/>
</dbReference>
<feature type="region of interest" description="Disordered" evidence="7">
    <location>
        <begin position="85"/>
        <end position="116"/>
    </location>
</feature>
<dbReference type="PROSITE" id="PS50249">
    <property type="entry name" value="MPN"/>
    <property type="match status" value="1"/>
</dbReference>
<proteinExistence type="inferred from homology"/>
<keyword evidence="9" id="KW-1185">Reference proteome</keyword>
<dbReference type="SUPFAM" id="SSF54236">
    <property type="entry name" value="Ubiquitin-like"/>
    <property type="match status" value="1"/>
</dbReference>
<comment type="caution">
    <text evidence="8">The sequence shown here is derived from an EMBL/GenBank/DDBJ whole genome shotgun (WGS) entry which is preliminary data.</text>
</comment>
<dbReference type="PANTHER" id="PTHR12710">
    <property type="entry name" value="NUCLEAR PROTEIN LOCALIZATION 4"/>
    <property type="match status" value="1"/>
</dbReference>
<dbReference type="GO" id="GO:0031625">
    <property type="term" value="F:ubiquitin protein ligase binding"/>
    <property type="evidence" value="ECO:0007669"/>
    <property type="project" value="TreeGrafter"/>
</dbReference>